<dbReference type="EMBL" id="MU006218">
    <property type="protein sequence ID" value="KAF2831460.1"/>
    <property type="molecule type" value="Genomic_DNA"/>
</dbReference>
<feature type="domain" description="AB hydrolase-1" evidence="2">
    <location>
        <begin position="30"/>
        <end position="274"/>
    </location>
</feature>
<organism evidence="3 4">
    <name type="scientific">Ophiobolus disseminans</name>
    <dbReference type="NCBI Taxonomy" id="1469910"/>
    <lineage>
        <taxon>Eukaryota</taxon>
        <taxon>Fungi</taxon>
        <taxon>Dikarya</taxon>
        <taxon>Ascomycota</taxon>
        <taxon>Pezizomycotina</taxon>
        <taxon>Dothideomycetes</taxon>
        <taxon>Pleosporomycetidae</taxon>
        <taxon>Pleosporales</taxon>
        <taxon>Pleosporineae</taxon>
        <taxon>Phaeosphaeriaceae</taxon>
        <taxon>Ophiobolus</taxon>
    </lineage>
</organism>
<dbReference type="Gene3D" id="3.40.50.1820">
    <property type="entry name" value="alpha/beta hydrolase"/>
    <property type="match status" value="1"/>
</dbReference>
<proteinExistence type="predicted"/>
<dbReference type="InterPro" id="IPR029058">
    <property type="entry name" value="AB_hydrolase_fold"/>
</dbReference>
<dbReference type="InterPro" id="IPR000073">
    <property type="entry name" value="AB_hydrolase_1"/>
</dbReference>
<evidence type="ECO:0000313" key="3">
    <source>
        <dbReference type="EMBL" id="KAF2831460.1"/>
    </source>
</evidence>
<dbReference type="AlphaFoldDB" id="A0A6A7ADS0"/>
<dbReference type="PRINTS" id="PR00111">
    <property type="entry name" value="ABHYDROLASE"/>
</dbReference>
<sequence length="291" mass="32249">MTLLATLTKYLTLSTGESIFYREAGLTTSPTILLLHGFPSSSHQYRNLIPILSPHYRVLAPDLPGFGFTSTPTNYAHTFDALASTISTFLLEVPHPPSKFSLYVFDYGAPTGFRIALSRPKDIQAIVSQNGNAYVEGLGAFWDPVKTLWSSNNSASARDALRPFLELDGTKGQYFNGTIDANAIAPESYSLDQYLMDKPGNKEVQLDLFYDYRTNVPKYEGWQKWLRESQVPLLAVWGKNDPIFVPPGAEAFKRDLPKAEVHLLDAAHFAVESHAAEIGGLMVGFLKRNGI</sequence>
<keyword evidence="1 3" id="KW-0378">Hydrolase</keyword>
<evidence type="ECO:0000256" key="1">
    <source>
        <dbReference type="ARBA" id="ARBA00022801"/>
    </source>
</evidence>
<dbReference type="Proteomes" id="UP000799424">
    <property type="component" value="Unassembled WGS sequence"/>
</dbReference>
<evidence type="ECO:0000259" key="2">
    <source>
        <dbReference type="Pfam" id="PF00561"/>
    </source>
</evidence>
<dbReference type="OrthoDB" id="284184at2759"/>
<gene>
    <name evidence="3" type="ORF">CC86DRAFT_366821</name>
</gene>
<dbReference type="SUPFAM" id="SSF53474">
    <property type="entry name" value="alpha/beta-Hydrolases"/>
    <property type="match status" value="1"/>
</dbReference>
<dbReference type="InterPro" id="IPR000639">
    <property type="entry name" value="Epox_hydrolase-like"/>
</dbReference>
<dbReference type="GO" id="GO:0004301">
    <property type="term" value="F:epoxide hydrolase activity"/>
    <property type="evidence" value="ECO:0007669"/>
    <property type="project" value="TreeGrafter"/>
</dbReference>
<evidence type="ECO:0000313" key="4">
    <source>
        <dbReference type="Proteomes" id="UP000799424"/>
    </source>
</evidence>
<dbReference type="PANTHER" id="PTHR42977">
    <property type="entry name" value="HYDROLASE-RELATED"/>
    <property type="match status" value="1"/>
</dbReference>
<accession>A0A6A7ADS0</accession>
<dbReference type="PANTHER" id="PTHR42977:SF3">
    <property type="entry name" value="AB HYDROLASE-1 DOMAIN-CONTAINING PROTEIN"/>
    <property type="match status" value="1"/>
</dbReference>
<dbReference type="PRINTS" id="PR00412">
    <property type="entry name" value="EPOXHYDRLASE"/>
</dbReference>
<reference evidence="3" key="1">
    <citation type="journal article" date="2020" name="Stud. Mycol.">
        <title>101 Dothideomycetes genomes: a test case for predicting lifestyles and emergence of pathogens.</title>
        <authorList>
            <person name="Haridas S."/>
            <person name="Albert R."/>
            <person name="Binder M."/>
            <person name="Bloem J."/>
            <person name="Labutti K."/>
            <person name="Salamov A."/>
            <person name="Andreopoulos B."/>
            <person name="Baker S."/>
            <person name="Barry K."/>
            <person name="Bills G."/>
            <person name="Bluhm B."/>
            <person name="Cannon C."/>
            <person name="Castanera R."/>
            <person name="Culley D."/>
            <person name="Daum C."/>
            <person name="Ezra D."/>
            <person name="Gonzalez J."/>
            <person name="Henrissat B."/>
            <person name="Kuo A."/>
            <person name="Liang C."/>
            <person name="Lipzen A."/>
            <person name="Lutzoni F."/>
            <person name="Magnuson J."/>
            <person name="Mondo S."/>
            <person name="Nolan M."/>
            <person name="Ohm R."/>
            <person name="Pangilinan J."/>
            <person name="Park H.-J."/>
            <person name="Ramirez L."/>
            <person name="Alfaro M."/>
            <person name="Sun H."/>
            <person name="Tritt A."/>
            <person name="Yoshinaga Y."/>
            <person name="Zwiers L.-H."/>
            <person name="Turgeon B."/>
            <person name="Goodwin S."/>
            <person name="Spatafora J."/>
            <person name="Crous P."/>
            <person name="Grigoriev I."/>
        </authorList>
    </citation>
    <scope>NUCLEOTIDE SEQUENCE</scope>
    <source>
        <strain evidence="3">CBS 113818</strain>
    </source>
</reference>
<dbReference type="InterPro" id="IPR051340">
    <property type="entry name" value="Haloalkane_dehalogenase"/>
</dbReference>
<dbReference type="Pfam" id="PF00561">
    <property type="entry name" value="Abhydrolase_1"/>
    <property type="match status" value="1"/>
</dbReference>
<keyword evidence="4" id="KW-1185">Reference proteome</keyword>
<protein>
    <submittedName>
        <fullName evidence="3">Putative hydrolase</fullName>
    </submittedName>
</protein>
<name>A0A6A7ADS0_9PLEO</name>